<dbReference type="GO" id="GO:0016272">
    <property type="term" value="C:prefoldin complex"/>
    <property type="evidence" value="ECO:0007669"/>
    <property type="project" value="UniProtKB-UniRule"/>
</dbReference>
<feature type="coiled-coil region" evidence="10">
    <location>
        <begin position="73"/>
        <end position="114"/>
    </location>
</feature>
<keyword evidence="10" id="KW-0175">Coiled coil</keyword>
<feature type="coiled-coil region" evidence="10">
    <location>
        <begin position="9"/>
        <end position="36"/>
    </location>
</feature>
<evidence type="ECO:0000256" key="4">
    <source>
        <dbReference type="ARBA" id="ARBA00016304"/>
    </source>
</evidence>
<accession>A0A7J3ZN47</accession>
<dbReference type="InterPro" id="IPR012713">
    <property type="entry name" value="PfdB"/>
</dbReference>
<proteinExistence type="inferred from homology"/>
<keyword evidence="5 9" id="KW-0963">Cytoplasm</keyword>
<keyword evidence="6 9" id="KW-0143">Chaperone</keyword>
<organism evidence="11">
    <name type="scientific">Fervidicoccus fontis</name>
    <dbReference type="NCBI Taxonomy" id="683846"/>
    <lineage>
        <taxon>Archaea</taxon>
        <taxon>Thermoproteota</taxon>
        <taxon>Thermoprotei</taxon>
        <taxon>Fervidicoccales</taxon>
        <taxon>Fervidicoccaceae</taxon>
        <taxon>Fervidicoccus</taxon>
    </lineage>
</organism>
<protein>
    <recommendedName>
        <fullName evidence="4 9">Prefoldin subunit beta</fullName>
    </recommendedName>
    <alternativeName>
        <fullName evidence="8 9">GimC subunit beta</fullName>
    </alternativeName>
</protein>
<evidence type="ECO:0000256" key="7">
    <source>
        <dbReference type="ARBA" id="ARBA00025077"/>
    </source>
</evidence>
<evidence type="ECO:0000313" key="11">
    <source>
        <dbReference type="EMBL" id="HHQ80870.1"/>
    </source>
</evidence>
<dbReference type="AlphaFoldDB" id="A0A7J3ZN47"/>
<dbReference type="EMBL" id="DRZC01000076">
    <property type="protein sequence ID" value="HHQ80870.1"/>
    <property type="molecule type" value="Genomic_DNA"/>
</dbReference>
<dbReference type="HAMAP" id="MF_00307">
    <property type="entry name" value="PfdB"/>
    <property type="match status" value="1"/>
</dbReference>
<evidence type="ECO:0000256" key="3">
    <source>
        <dbReference type="ARBA" id="ARBA00011716"/>
    </source>
</evidence>
<comment type="similarity">
    <text evidence="2 9">Belongs to the prefoldin subunit beta family.</text>
</comment>
<dbReference type="SUPFAM" id="SSF46579">
    <property type="entry name" value="Prefoldin"/>
    <property type="match status" value="1"/>
</dbReference>
<dbReference type="InterPro" id="IPR009053">
    <property type="entry name" value="Prefoldin"/>
</dbReference>
<evidence type="ECO:0000256" key="6">
    <source>
        <dbReference type="ARBA" id="ARBA00023186"/>
    </source>
</evidence>
<dbReference type="GO" id="GO:0006457">
    <property type="term" value="P:protein folding"/>
    <property type="evidence" value="ECO:0007669"/>
    <property type="project" value="UniProtKB-UniRule"/>
</dbReference>
<evidence type="ECO:0000256" key="2">
    <source>
        <dbReference type="ARBA" id="ARBA00008045"/>
    </source>
</evidence>
<evidence type="ECO:0000256" key="10">
    <source>
        <dbReference type="SAM" id="Coils"/>
    </source>
</evidence>
<gene>
    <name evidence="9" type="primary">pfdB</name>
    <name evidence="11" type="ORF">ENM78_05425</name>
</gene>
<evidence type="ECO:0000256" key="8">
    <source>
        <dbReference type="ARBA" id="ARBA00033461"/>
    </source>
</evidence>
<reference evidence="11" key="1">
    <citation type="journal article" date="2020" name="mSystems">
        <title>Genome- and Community-Level Interaction Insights into Carbon Utilization and Element Cycling Functions of Hydrothermarchaeota in Hydrothermal Sediment.</title>
        <authorList>
            <person name="Zhou Z."/>
            <person name="Liu Y."/>
            <person name="Xu W."/>
            <person name="Pan J."/>
            <person name="Luo Z.H."/>
            <person name="Li M."/>
        </authorList>
    </citation>
    <scope>NUCLEOTIDE SEQUENCE [LARGE SCALE GENOMIC DNA]</scope>
    <source>
        <strain evidence="11">SpSt-1116</strain>
    </source>
</reference>
<comment type="caution">
    <text evidence="11">The sequence shown here is derived from an EMBL/GenBank/DDBJ whole genome shotgun (WGS) entry which is preliminary data.</text>
</comment>
<comment type="subcellular location">
    <subcellularLocation>
        <location evidence="1 9">Cytoplasm</location>
    </subcellularLocation>
</comment>
<sequence length="130" mass="15576">MAEQLPPELQQLAQELDELQERYIATVNQRVVIENELREIERILELLGEVGENARVYRGIGNIFFEQDREQLLSTLRERKETNELLLERFRKEEERLRSQIQELQEKLKSKVAQYYQRFTSPRRPSSKAS</sequence>
<dbReference type="CDD" id="cd23162">
    <property type="entry name" value="Prefoldin_beta_GimC"/>
    <property type="match status" value="1"/>
</dbReference>
<dbReference type="GO" id="GO:0005737">
    <property type="term" value="C:cytoplasm"/>
    <property type="evidence" value="ECO:0007669"/>
    <property type="project" value="UniProtKB-SubCell"/>
</dbReference>
<dbReference type="InterPro" id="IPR002777">
    <property type="entry name" value="PFD_beta-like"/>
</dbReference>
<dbReference type="NCBIfam" id="TIGR02338">
    <property type="entry name" value="gimC_beta"/>
    <property type="match status" value="1"/>
</dbReference>
<name>A0A7J3ZN47_9CREN</name>
<comment type="function">
    <text evidence="7 9">Molecular chaperone capable of stabilizing a range of proteins. Seems to fulfill an ATP-independent, HSP70-like function in archaeal de novo protein folding.</text>
</comment>
<comment type="subunit">
    <text evidence="3 9">Heterohexamer of two alpha and four beta subunits.</text>
</comment>
<dbReference type="GO" id="GO:0051082">
    <property type="term" value="F:unfolded protein binding"/>
    <property type="evidence" value="ECO:0007669"/>
    <property type="project" value="UniProtKB-UniRule"/>
</dbReference>
<evidence type="ECO:0000256" key="5">
    <source>
        <dbReference type="ARBA" id="ARBA00022490"/>
    </source>
</evidence>
<evidence type="ECO:0000256" key="9">
    <source>
        <dbReference type="HAMAP-Rule" id="MF_00307"/>
    </source>
</evidence>
<dbReference type="Gene3D" id="1.10.287.370">
    <property type="match status" value="1"/>
</dbReference>
<dbReference type="Pfam" id="PF01920">
    <property type="entry name" value="Prefoldin_2"/>
    <property type="match status" value="1"/>
</dbReference>
<evidence type="ECO:0000256" key="1">
    <source>
        <dbReference type="ARBA" id="ARBA00004496"/>
    </source>
</evidence>